<accession>A0AAE1HZM3</accession>
<sequence>MHRNLQWCRLLTVAYGAYSLDNIPEGTLCRIMTERLGEDGPFDFIQDNIHSAVIVREWFEDHPRTNELPWPANSPDMNPIENVFGLMALEWDPRFERTAEALETHAREVFRCGAEAPSDFHCTFFFHA</sequence>
<organism evidence="1 2">
    <name type="scientific">Frankliniella fusca</name>
    <dbReference type="NCBI Taxonomy" id="407009"/>
    <lineage>
        <taxon>Eukaryota</taxon>
        <taxon>Metazoa</taxon>
        <taxon>Ecdysozoa</taxon>
        <taxon>Arthropoda</taxon>
        <taxon>Hexapoda</taxon>
        <taxon>Insecta</taxon>
        <taxon>Pterygota</taxon>
        <taxon>Neoptera</taxon>
        <taxon>Paraneoptera</taxon>
        <taxon>Thysanoptera</taxon>
        <taxon>Terebrantia</taxon>
        <taxon>Thripoidea</taxon>
        <taxon>Thripidae</taxon>
        <taxon>Frankliniella</taxon>
    </lineage>
</organism>
<dbReference type="EMBL" id="JAHWGI010001412">
    <property type="protein sequence ID" value="KAK3930812.1"/>
    <property type="molecule type" value="Genomic_DNA"/>
</dbReference>
<evidence type="ECO:0000313" key="2">
    <source>
        <dbReference type="Proteomes" id="UP001219518"/>
    </source>
</evidence>
<name>A0AAE1HZM3_9NEOP</name>
<dbReference type="Gene3D" id="3.30.420.10">
    <property type="entry name" value="Ribonuclease H-like superfamily/Ribonuclease H"/>
    <property type="match status" value="1"/>
</dbReference>
<keyword evidence="2" id="KW-1185">Reference proteome</keyword>
<reference evidence="1" key="2">
    <citation type="journal article" date="2023" name="BMC Genomics">
        <title>Pest status, molecular evolution, and epigenetic factors derived from the genome assembly of Frankliniella fusca, a thysanopteran phytovirus vector.</title>
        <authorList>
            <person name="Catto M.A."/>
            <person name="Labadie P.E."/>
            <person name="Jacobson A.L."/>
            <person name="Kennedy G.G."/>
            <person name="Srinivasan R."/>
            <person name="Hunt B.G."/>
        </authorList>
    </citation>
    <scope>NUCLEOTIDE SEQUENCE</scope>
    <source>
        <strain evidence="1">PL_HMW_Pooled</strain>
    </source>
</reference>
<dbReference type="GO" id="GO:0003676">
    <property type="term" value="F:nucleic acid binding"/>
    <property type="evidence" value="ECO:0007669"/>
    <property type="project" value="InterPro"/>
</dbReference>
<reference evidence="1" key="1">
    <citation type="submission" date="2021-07" db="EMBL/GenBank/DDBJ databases">
        <authorList>
            <person name="Catto M.A."/>
            <person name="Jacobson A."/>
            <person name="Kennedy G."/>
            <person name="Labadie P."/>
            <person name="Hunt B.G."/>
            <person name="Srinivasan R."/>
        </authorList>
    </citation>
    <scope>NUCLEOTIDE SEQUENCE</scope>
    <source>
        <strain evidence="1">PL_HMW_Pooled</strain>
        <tissue evidence="1">Head</tissue>
    </source>
</reference>
<dbReference type="Proteomes" id="UP001219518">
    <property type="component" value="Unassembled WGS sequence"/>
</dbReference>
<evidence type="ECO:0000313" key="1">
    <source>
        <dbReference type="EMBL" id="KAK3930812.1"/>
    </source>
</evidence>
<dbReference type="AlphaFoldDB" id="A0AAE1HZM3"/>
<protein>
    <submittedName>
        <fullName evidence="1">Transposable element Tc3 transposase</fullName>
    </submittedName>
</protein>
<comment type="caution">
    <text evidence="1">The sequence shown here is derived from an EMBL/GenBank/DDBJ whole genome shotgun (WGS) entry which is preliminary data.</text>
</comment>
<dbReference type="InterPro" id="IPR036397">
    <property type="entry name" value="RNaseH_sf"/>
</dbReference>
<proteinExistence type="predicted"/>
<gene>
    <name evidence="1" type="ORF">KUF71_024169</name>
</gene>